<feature type="chain" id="PRO_5043505975" evidence="2">
    <location>
        <begin position="29"/>
        <end position="106"/>
    </location>
</feature>
<feature type="region of interest" description="Disordered" evidence="1">
    <location>
        <begin position="31"/>
        <end position="69"/>
    </location>
</feature>
<proteinExistence type="predicted"/>
<sequence>MGNDHPGMIMNAAKGGILLLHLAAVAAAAKKGANGGRPVHIYFNNDGGGGGGGGNPSHNQNQRSSQIFRSGSRAASSLFSFASKNSLFDSRWFPHFAPLQSVCAYN</sequence>
<evidence type="ECO:0000313" key="4">
    <source>
        <dbReference type="Proteomes" id="UP001497516"/>
    </source>
</evidence>
<gene>
    <name evidence="3" type="ORF">LTRI10_LOCUS36400</name>
</gene>
<feature type="compositionally biased region" description="Gly residues" evidence="1">
    <location>
        <begin position="46"/>
        <end position="55"/>
    </location>
</feature>
<dbReference type="AlphaFoldDB" id="A0AAV2FD72"/>
<dbReference type="Proteomes" id="UP001497516">
    <property type="component" value="Chromosome 6"/>
</dbReference>
<evidence type="ECO:0000313" key="3">
    <source>
        <dbReference type="EMBL" id="CAL1396007.1"/>
    </source>
</evidence>
<protein>
    <submittedName>
        <fullName evidence="3">Uncharacterized protein</fullName>
    </submittedName>
</protein>
<evidence type="ECO:0000256" key="2">
    <source>
        <dbReference type="SAM" id="SignalP"/>
    </source>
</evidence>
<name>A0AAV2FD72_9ROSI</name>
<accession>A0AAV2FD72</accession>
<keyword evidence="4" id="KW-1185">Reference proteome</keyword>
<evidence type="ECO:0000256" key="1">
    <source>
        <dbReference type="SAM" id="MobiDB-lite"/>
    </source>
</evidence>
<keyword evidence="2" id="KW-0732">Signal</keyword>
<dbReference type="EMBL" id="OZ034819">
    <property type="protein sequence ID" value="CAL1396007.1"/>
    <property type="molecule type" value="Genomic_DNA"/>
</dbReference>
<organism evidence="3 4">
    <name type="scientific">Linum trigynum</name>
    <dbReference type="NCBI Taxonomy" id="586398"/>
    <lineage>
        <taxon>Eukaryota</taxon>
        <taxon>Viridiplantae</taxon>
        <taxon>Streptophyta</taxon>
        <taxon>Embryophyta</taxon>
        <taxon>Tracheophyta</taxon>
        <taxon>Spermatophyta</taxon>
        <taxon>Magnoliopsida</taxon>
        <taxon>eudicotyledons</taxon>
        <taxon>Gunneridae</taxon>
        <taxon>Pentapetalae</taxon>
        <taxon>rosids</taxon>
        <taxon>fabids</taxon>
        <taxon>Malpighiales</taxon>
        <taxon>Linaceae</taxon>
        <taxon>Linum</taxon>
    </lineage>
</organism>
<feature type="compositionally biased region" description="Polar residues" evidence="1">
    <location>
        <begin position="56"/>
        <end position="67"/>
    </location>
</feature>
<reference evidence="3 4" key="1">
    <citation type="submission" date="2024-04" db="EMBL/GenBank/DDBJ databases">
        <authorList>
            <person name="Fracassetti M."/>
        </authorList>
    </citation>
    <scope>NUCLEOTIDE SEQUENCE [LARGE SCALE GENOMIC DNA]</scope>
</reference>
<feature type="signal peptide" evidence="2">
    <location>
        <begin position="1"/>
        <end position="28"/>
    </location>
</feature>